<sequence length="823" mass="91699">MMKKLQLSPAATITPNAQGVLLQSDLGDFQLHGKDVRDFVNNICPLLQGQYSQTELCTQLPGYADASIIAVVDLLKKHGLLEEIDESNQFSPPWSPHERFLKAWQHPDKKSTDDLSQARLLVIGLEPWSVKMIDELANAGIGHLHLLDNESLTKDDVLCHRPFGSEHIGQARADILQTILAQQAPWCKVTTGRLALGEQKQLTVTDESEWDLVIVSLSKEAQFWLHKASEYIDAGGYQALFGCLDGLESWIGPWVIPSQTSCWNCLRLRRLGTAHQPSMAHELDKVATDSQQTSRARTLLSPMAVMVGQQMSMEVLKLLLRYTTSTLDGQVRVQNLVTGESEQHKIIPMPWCEICGHQHELRHQDQPRIPATSVGQLPQFGAMSAVASYEQPGSNPLNHVTTVEQLKKLLAGWIDPVTGIIRQLSGHALHLPDFPVTASAGMSTFSAGKFDPRSMGQIGSGKGLDDISAHISAIGEAIERYSAARYNMRDFKYANVSELRGDYVDPEKLVLYSKRQYSTPNFPFSPWRAKQKIHWTKGHWLGLQKPVWVPALVSYFNFASPYEEQFSQVSSNGLAAGQNNDDAAIRATYELIERDAMMLTWYAQLPCQRLSLDSQYHGKMRLMIDDLTGNGIQLELYLLDVGIHVPTVVCLGLGDGISTPAVSVALATHGDIQVAMRKALLEQGHVMPYLCHLMRSGHKIPQQVHEVQTLEDHAAYYFSSNKLGAFDFMRQPASMAMDASRWPYPDVQNAEDLRQRLLAANVDVAIVDVTAPDVALSPFRVARAVGIHMQPIHFGEQFKRIDNPRLRKLLKGRIVNNNPHPIA</sequence>
<dbReference type="PROSITE" id="PS51664">
    <property type="entry name" value="YCAO"/>
    <property type="match status" value="1"/>
</dbReference>
<gene>
    <name evidence="2" type="ORF">H8L32_16315</name>
</gene>
<feature type="domain" description="YcaO" evidence="1">
    <location>
        <begin position="461"/>
        <end position="823"/>
    </location>
</feature>
<reference evidence="2 3" key="1">
    <citation type="submission" date="2020-08" db="EMBL/GenBank/DDBJ databases">
        <title>Novel species isolated from subtropical streams in China.</title>
        <authorList>
            <person name="Lu H."/>
        </authorList>
    </citation>
    <scope>NUCLEOTIDE SEQUENCE [LARGE SCALE GENOMIC DNA]</scope>
    <source>
        <strain evidence="2 3">CY18W</strain>
    </source>
</reference>
<dbReference type="SUPFAM" id="SSF69572">
    <property type="entry name" value="Activating enzymes of the ubiquitin-like proteins"/>
    <property type="match status" value="1"/>
</dbReference>
<keyword evidence="3" id="KW-1185">Reference proteome</keyword>
<dbReference type="Gene3D" id="3.40.50.720">
    <property type="entry name" value="NAD(P)-binding Rossmann-like Domain"/>
    <property type="match status" value="1"/>
</dbReference>
<name>A0ABR6ZT69_9BURK</name>
<dbReference type="InterPro" id="IPR003776">
    <property type="entry name" value="YcaO-like_dom"/>
</dbReference>
<dbReference type="NCBIfam" id="TIGR00702">
    <property type="entry name" value="YcaO-type kinase domain"/>
    <property type="match status" value="1"/>
</dbReference>
<protein>
    <submittedName>
        <fullName evidence="2">TOMM leader peptide-binding protein</fullName>
    </submittedName>
</protein>
<dbReference type="PANTHER" id="PTHR37809">
    <property type="entry name" value="RIBOSOMAL PROTEIN S12 METHYLTHIOTRANSFERASE ACCESSORY FACTOR YCAO"/>
    <property type="match status" value="1"/>
</dbReference>
<dbReference type="InterPro" id="IPR027624">
    <property type="entry name" value="TOMM_cyclo_SagD"/>
</dbReference>
<dbReference type="Gene3D" id="3.30.1330.230">
    <property type="match status" value="1"/>
</dbReference>
<dbReference type="Pfam" id="PF02624">
    <property type="entry name" value="YcaO"/>
    <property type="match status" value="1"/>
</dbReference>
<dbReference type="EMBL" id="JACOGF010000008">
    <property type="protein sequence ID" value="MBC3919057.1"/>
    <property type="molecule type" value="Genomic_DNA"/>
</dbReference>
<evidence type="ECO:0000259" key="1">
    <source>
        <dbReference type="PROSITE" id="PS51664"/>
    </source>
</evidence>
<proteinExistence type="predicted"/>
<dbReference type="NCBIfam" id="TIGR03882">
    <property type="entry name" value="cyclo_dehyd_2"/>
    <property type="match status" value="1"/>
</dbReference>
<dbReference type="Proteomes" id="UP000650424">
    <property type="component" value="Unassembled WGS sequence"/>
</dbReference>
<dbReference type="RefSeq" id="WP_186948327.1">
    <property type="nucleotide sequence ID" value="NZ_JACOGF010000008.1"/>
</dbReference>
<evidence type="ECO:0000313" key="3">
    <source>
        <dbReference type="Proteomes" id="UP000650424"/>
    </source>
</evidence>
<dbReference type="Pfam" id="PF00899">
    <property type="entry name" value="ThiF"/>
    <property type="match status" value="1"/>
</dbReference>
<dbReference type="PANTHER" id="PTHR37809:SF1">
    <property type="entry name" value="RIBOSOMAL PROTEIN S12 METHYLTHIOTRANSFERASE ACCESSORY FACTOR YCAO"/>
    <property type="match status" value="1"/>
</dbReference>
<accession>A0ABR6ZT69</accession>
<dbReference type="InterPro" id="IPR022291">
    <property type="entry name" value="Bacteriocin_synth_cyclodeHase"/>
</dbReference>
<dbReference type="NCBIfam" id="TIGR03604">
    <property type="entry name" value="TOMM_cyclo_SagD"/>
    <property type="match status" value="1"/>
</dbReference>
<dbReference type="InterPro" id="IPR035985">
    <property type="entry name" value="Ubiquitin-activating_enz"/>
</dbReference>
<organism evidence="2 3">
    <name type="scientific">Undibacterium hunanense</name>
    <dbReference type="NCBI Taxonomy" id="2762292"/>
    <lineage>
        <taxon>Bacteria</taxon>
        <taxon>Pseudomonadati</taxon>
        <taxon>Pseudomonadota</taxon>
        <taxon>Betaproteobacteria</taxon>
        <taxon>Burkholderiales</taxon>
        <taxon>Oxalobacteraceae</taxon>
        <taxon>Undibacterium</taxon>
    </lineage>
</organism>
<dbReference type="Gene3D" id="3.30.160.660">
    <property type="match status" value="1"/>
</dbReference>
<dbReference type="Gene3D" id="3.30.40.250">
    <property type="match status" value="1"/>
</dbReference>
<evidence type="ECO:0000313" key="2">
    <source>
        <dbReference type="EMBL" id="MBC3919057.1"/>
    </source>
</evidence>
<comment type="caution">
    <text evidence="2">The sequence shown here is derived from an EMBL/GenBank/DDBJ whole genome shotgun (WGS) entry which is preliminary data.</text>
</comment>
<dbReference type="InterPro" id="IPR000594">
    <property type="entry name" value="ThiF_NAD_FAD-bd"/>
</dbReference>